<dbReference type="AlphaFoldDB" id="U2KNE6"/>
<name>U2KNE6_9BACT</name>
<sequence>MVREKDIHDRITGAAIVLHSHEDCLRISVSRLMRKPSLKQFYAFKQLFDKINAKENLRQWLIP</sequence>
<gene>
    <name evidence="1" type="ORF">HMPREF1218_1564</name>
</gene>
<accession>U2KNE6</accession>
<comment type="caution">
    <text evidence="1">The sequence shown here is derived from an EMBL/GenBank/DDBJ whole genome shotgun (WGS) entry which is preliminary data.</text>
</comment>
<organism evidence="1 2">
    <name type="scientific">Hoylesella pleuritidis F0068</name>
    <dbReference type="NCBI Taxonomy" id="1081904"/>
    <lineage>
        <taxon>Bacteria</taxon>
        <taxon>Pseudomonadati</taxon>
        <taxon>Bacteroidota</taxon>
        <taxon>Bacteroidia</taxon>
        <taxon>Bacteroidales</taxon>
        <taxon>Prevotellaceae</taxon>
        <taxon>Hoylesella</taxon>
    </lineage>
</organism>
<keyword evidence="2" id="KW-1185">Reference proteome</keyword>
<dbReference type="Proteomes" id="UP000016600">
    <property type="component" value="Unassembled WGS sequence"/>
</dbReference>
<proteinExistence type="predicted"/>
<evidence type="ECO:0000313" key="1">
    <source>
        <dbReference type="EMBL" id="ERK00022.1"/>
    </source>
</evidence>
<dbReference type="RefSeq" id="WP_021584372.1">
    <property type="nucleotide sequence ID" value="NZ_AWET01000040.1"/>
</dbReference>
<dbReference type="EMBL" id="AWET01000040">
    <property type="protein sequence ID" value="ERK00022.1"/>
    <property type="molecule type" value="Genomic_DNA"/>
</dbReference>
<reference evidence="1 2" key="1">
    <citation type="submission" date="2013-08" db="EMBL/GenBank/DDBJ databases">
        <authorList>
            <person name="Durkin A.S."/>
            <person name="Haft D.R."/>
            <person name="McCorrison J."/>
            <person name="Torralba M."/>
            <person name="Gillis M."/>
            <person name="Haft D.H."/>
            <person name="Methe B."/>
            <person name="Sutton G."/>
            <person name="Nelson K.E."/>
        </authorList>
    </citation>
    <scope>NUCLEOTIDE SEQUENCE [LARGE SCALE GENOMIC DNA]</scope>
    <source>
        <strain evidence="1 2">F0068</strain>
    </source>
</reference>
<evidence type="ECO:0000313" key="2">
    <source>
        <dbReference type="Proteomes" id="UP000016600"/>
    </source>
</evidence>
<protein>
    <submittedName>
        <fullName evidence="1">Uncharacterized protein</fullName>
    </submittedName>
</protein>
<dbReference type="PATRIC" id="fig|1081904.3.peg.1785"/>